<proteinExistence type="predicted"/>
<accession>A0ACD3YCT3</accession>
<dbReference type="EMBL" id="CP093257">
    <property type="protein sequence ID" value="UNH40962.1"/>
    <property type="molecule type" value="Genomic_DNA"/>
</dbReference>
<geneLocation type="plasmid" evidence="1 2">
    <name>pW1-b</name>
</geneLocation>
<gene>
    <name evidence="1" type="ORF">MNY70_18535</name>
</gene>
<keyword evidence="1" id="KW-0614">Plasmid</keyword>
<protein>
    <submittedName>
        <fullName evidence="1">Uncharacterized protein</fullName>
    </submittedName>
</protein>
<keyword evidence="2" id="KW-1185">Reference proteome</keyword>
<dbReference type="Proteomes" id="UP000829420">
    <property type="component" value="Plasmid pW1-b"/>
</dbReference>
<evidence type="ECO:0000313" key="1">
    <source>
        <dbReference type="EMBL" id="UNH40962.1"/>
    </source>
</evidence>
<sequence>MSMITTEGSKIDSLEAMLAALDTNSETVEVGGSDLAGFSELEKMAAELNQLEGVSLEPAKKGSVKGITIVEEVIEVKPEVIEEMDLESALMELTEKIDPNVGSTFPELPEVEEETKVEAVEITKPKKAKASRPRFQLSDLNEEDCSKIGLSREVMLTSVDSCPVKAKDKALNLAQWALRGSELSIYTKLGLECIVKNGSATSESFRIYMMSNPSKPYPTGTAGTQAGQLMAVLPALGIASREGRELTLNKESPLVKLFISQLGE</sequence>
<evidence type="ECO:0000313" key="2">
    <source>
        <dbReference type="Proteomes" id="UP000829420"/>
    </source>
</evidence>
<organism evidence="1 2">
    <name type="scientific">Moellerella wisconsensis</name>
    <dbReference type="NCBI Taxonomy" id="158849"/>
    <lineage>
        <taxon>Bacteria</taxon>
        <taxon>Pseudomonadati</taxon>
        <taxon>Pseudomonadota</taxon>
        <taxon>Gammaproteobacteria</taxon>
        <taxon>Enterobacterales</taxon>
        <taxon>Morganellaceae</taxon>
        <taxon>Moellerella</taxon>
    </lineage>
</organism>
<reference evidence="1" key="1">
    <citation type="submission" date="2022-03" db="EMBL/GenBank/DDBJ databases">
        <title>ESBL-producing Moellerella wisconsensis and Escherichia marmotae isolated from wild game meat.</title>
        <authorList>
            <person name="Biggel M."/>
        </authorList>
    </citation>
    <scope>NUCLEOTIDE SEQUENCE</scope>
    <source>
        <strain evidence="1">W1</strain>
    </source>
</reference>
<name>A0ACD3YCT3_9GAMM</name>